<evidence type="ECO:0000256" key="1">
    <source>
        <dbReference type="SAM" id="MobiDB-lite"/>
    </source>
</evidence>
<sequence>MKKKLVNKEVFMDVMNKIWRVNGGVEIEPIEGNIFAFYFKSKEDMQRILRGGPWNFDQAIIVFDKPTRAGEIAELQFRASSPQKRNLKNVSRMDNRNWGIFKGSGGFKTLDDSERRTSGNWRGKKTERAGLVLGEDHRGNGSDMPRKMEELRHLDIGIDNMDAEVDIINDREENMSGEGKNCGSTSIPPPKTPLVAFSGENEKLAITNGPDCGPIEIEKEKYRDVTNLQFLGRDSPTYLSKLMKDKPTKGIKDDDEPISNLKKSGKWK</sequence>
<reference evidence="4" key="1">
    <citation type="journal article" date="2019" name="Gigascience">
        <title>De novo genome assembly of the endangered Acer yangbiense, a plant species with extremely small populations endemic to Yunnan Province, China.</title>
        <authorList>
            <person name="Yang J."/>
            <person name="Wariss H.M."/>
            <person name="Tao L."/>
            <person name="Zhang R."/>
            <person name="Yun Q."/>
            <person name="Hollingsworth P."/>
            <person name="Dao Z."/>
            <person name="Luo G."/>
            <person name="Guo H."/>
            <person name="Ma Y."/>
            <person name="Sun W."/>
        </authorList>
    </citation>
    <scope>NUCLEOTIDE SEQUENCE [LARGE SCALE GENOMIC DNA]</scope>
    <source>
        <strain evidence="4">cv. Malutang</strain>
    </source>
</reference>
<name>A0A5C7HLE8_9ROSI</name>
<feature type="compositionally biased region" description="Basic and acidic residues" evidence="1">
    <location>
        <begin position="242"/>
        <end position="252"/>
    </location>
</feature>
<dbReference type="Proteomes" id="UP000323000">
    <property type="component" value="Chromosome 8"/>
</dbReference>
<feature type="region of interest" description="Disordered" evidence="1">
    <location>
        <begin position="241"/>
        <end position="268"/>
    </location>
</feature>
<proteinExistence type="predicted"/>
<keyword evidence="4" id="KW-1185">Reference proteome</keyword>
<dbReference type="AlphaFoldDB" id="A0A5C7HLE8"/>
<feature type="domain" description="DUF4283" evidence="2">
    <location>
        <begin position="12"/>
        <end position="63"/>
    </location>
</feature>
<organism evidence="3 4">
    <name type="scientific">Acer yangbiense</name>
    <dbReference type="NCBI Taxonomy" id="1000413"/>
    <lineage>
        <taxon>Eukaryota</taxon>
        <taxon>Viridiplantae</taxon>
        <taxon>Streptophyta</taxon>
        <taxon>Embryophyta</taxon>
        <taxon>Tracheophyta</taxon>
        <taxon>Spermatophyta</taxon>
        <taxon>Magnoliopsida</taxon>
        <taxon>eudicotyledons</taxon>
        <taxon>Gunneridae</taxon>
        <taxon>Pentapetalae</taxon>
        <taxon>rosids</taxon>
        <taxon>malvids</taxon>
        <taxon>Sapindales</taxon>
        <taxon>Sapindaceae</taxon>
        <taxon>Hippocastanoideae</taxon>
        <taxon>Acereae</taxon>
        <taxon>Acer</taxon>
    </lineage>
</organism>
<dbReference type="EMBL" id="VAHF01000008">
    <property type="protein sequence ID" value="TXG57172.1"/>
    <property type="molecule type" value="Genomic_DNA"/>
</dbReference>
<protein>
    <recommendedName>
        <fullName evidence="2">DUF4283 domain-containing protein</fullName>
    </recommendedName>
</protein>
<comment type="caution">
    <text evidence="3">The sequence shown here is derived from an EMBL/GenBank/DDBJ whole genome shotgun (WGS) entry which is preliminary data.</text>
</comment>
<evidence type="ECO:0000313" key="4">
    <source>
        <dbReference type="Proteomes" id="UP000323000"/>
    </source>
</evidence>
<dbReference type="Pfam" id="PF14111">
    <property type="entry name" value="DUF4283"/>
    <property type="match status" value="1"/>
</dbReference>
<evidence type="ECO:0000259" key="2">
    <source>
        <dbReference type="Pfam" id="PF14111"/>
    </source>
</evidence>
<dbReference type="InterPro" id="IPR025558">
    <property type="entry name" value="DUF4283"/>
</dbReference>
<gene>
    <name evidence="3" type="ORF">EZV62_018485</name>
</gene>
<accession>A0A5C7HLE8</accession>
<evidence type="ECO:0000313" key="3">
    <source>
        <dbReference type="EMBL" id="TXG57172.1"/>
    </source>
</evidence>